<name>A0A8H8WWJ0_9HYPH</name>
<evidence type="ECO:0000313" key="1">
    <source>
        <dbReference type="EMBL" id="BCM85793.1"/>
    </source>
</evidence>
<dbReference type="AlphaFoldDB" id="A0A8H8WWJ0"/>
<sequence length="71" mass="8006">MPREDRTPKLAREHMARHTPVLAPGLGLGLWFDYQDHRLDEAAASMGWLGVTDLRTGLSFADSFRPDALDR</sequence>
<protein>
    <submittedName>
        <fullName evidence="1">Uncharacterized protein</fullName>
    </submittedName>
</protein>
<dbReference type="EMBL" id="AP024145">
    <property type="protein sequence ID" value="BCM85793.1"/>
    <property type="molecule type" value="Genomic_DNA"/>
</dbReference>
<gene>
    <name evidence="1" type="ORF">mvi_42540</name>
</gene>
<organism evidence="1 2">
    <name type="scientific">Methylobacterium indicum</name>
    <dbReference type="NCBI Taxonomy" id="1775910"/>
    <lineage>
        <taxon>Bacteria</taxon>
        <taxon>Pseudomonadati</taxon>
        <taxon>Pseudomonadota</taxon>
        <taxon>Alphaproteobacteria</taxon>
        <taxon>Hyphomicrobiales</taxon>
        <taxon>Methylobacteriaceae</taxon>
        <taxon>Methylobacterium</taxon>
    </lineage>
</organism>
<accession>A0A8H8WWJ0</accession>
<proteinExistence type="predicted"/>
<dbReference type="Proteomes" id="UP000663508">
    <property type="component" value="Chromosome"/>
</dbReference>
<evidence type="ECO:0000313" key="2">
    <source>
        <dbReference type="Proteomes" id="UP000663508"/>
    </source>
</evidence>
<reference evidence="1" key="1">
    <citation type="submission" date="2020-11" db="EMBL/GenBank/DDBJ databases">
        <title>Complete genome sequence of a novel pathogenic Methylobacterium strain isolated from rice in Vietnam.</title>
        <authorList>
            <person name="Lai K."/>
            <person name="Okazaki S."/>
            <person name="Higashi K."/>
            <person name="Mori H."/>
            <person name="Toyoda A."/>
            <person name="Kurokawa K."/>
        </authorList>
    </citation>
    <scope>NUCLEOTIDE SEQUENCE</scope>
    <source>
        <strain evidence="1">VL1</strain>
    </source>
</reference>
<dbReference type="KEGG" id="mind:mvi_42540"/>